<evidence type="ECO:0000313" key="2">
    <source>
        <dbReference type="Proteomes" id="UP000623687"/>
    </source>
</evidence>
<protein>
    <submittedName>
        <fullName evidence="1">Uncharacterized protein</fullName>
    </submittedName>
</protein>
<dbReference type="GeneID" id="59378952"/>
<dbReference type="AlphaFoldDB" id="A0A8H7DQY8"/>
<dbReference type="RefSeq" id="XP_036630069.1">
    <property type="nucleotide sequence ID" value="XM_036778641.1"/>
</dbReference>
<keyword evidence="2" id="KW-1185">Reference proteome</keyword>
<reference evidence="1" key="1">
    <citation type="submission" date="2019-07" db="EMBL/GenBank/DDBJ databases">
        <authorList>
            <person name="Palmer J.M."/>
        </authorList>
    </citation>
    <scope>NUCLEOTIDE SEQUENCE</scope>
    <source>
        <strain evidence="1">PC9</strain>
    </source>
</reference>
<dbReference type="VEuPathDB" id="FungiDB:PC9H_009134"/>
<name>A0A8H7DQY8_PLEOS</name>
<comment type="caution">
    <text evidence="1">The sequence shown here is derived from an EMBL/GenBank/DDBJ whole genome shotgun (WGS) entry which is preliminary data.</text>
</comment>
<organism evidence="1 2">
    <name type="scientific">Pleurotus ostreatus</name>
    <name type="common">Oyster mushroom</name>
    <name type="synonym">White-rot fungus</name>
    <dbReference type="NCBI Taxonomy" id="5322"/>
    <lineage>
        <taxon>Eukaryota</taxon>
        <taxon>Fungi</taxon>
        <taxon>Dikarya</taxon>
        <taxon>Basidiomycota</taxon>
        <taxon>Agaricomycotina</taxon>
        <taxon>Agaricomycetes</taxon>
        <taxon>Agaricomycetidae</taxon>
        <taxon>Agaricales</taxon>
        <taxon>Pleurotineae</taxon>
        <taxon>Pleurotaceae</taxon>
        <taxon>Pleurotus</taxon>
    </lineage>
</organism>
<proteinExistence type="predicted"/>
<dbReference type="OrthoDB" id="2684108at2759"/>
<dbReference type="Proteomes" id="UP000623687">
    <property type="component" value="Unassembled WGS sequence"/>
</dbReference>
<evidence type="ECO:0000313" key="1">
    <source>
        <dbReference type="EMBL" id="KAF7426765.1"/>
    </source>
</evidence>
<sequence>MPHRKSAATKQKNEQSPATLAALEHLTAADILSQGTAHVLQHRNTTPAHDSSESQTGSSLRPVIKRLQSALKQDRKNAGYANHTQKRGLIKSLLGHRSPPSISAHIRKHGDNIEEAIRTSVAELGFELLLCDRQSDDYRQFHGIAVVEPGTPRRNIKPPNQQILTVTPESGFYFVKPEQSIVFISIDSAGVIRGVALDAPFAKPLYDWLMSVVEAACHVRRDCRPYHQGEMVQWGLNMGPRHRHILGWAKSFRRKLSELALKALDTDAIGATSLFWALARAYPPAEVIDPLQDYLDKAALPSMGTLHVASGCGFAIEVDDLIYDFSTARRAPPEGLATYRYASPGHRDGSATGWGISWCTGSWGNEKGGNAYVDLSLRVVVLPARGTLQATRPRSYHASTTAIEPESGTAGFTIVFTDRIDKAYPEFMHNNEIGTLLPFSPDHTQI</sequence>
<dbReference type="EMBL" id="JACETU010000006">
    <property type="protein sequence ID" value="KAF7426765.1"/>
    <property type="molecule type" value="Genomic_DNA"/>
</dbReference>
<gene>
    <name evidence="1" type="ORF">PC9H_009134</name>
</gene>
<accession>A0A8H7DQY8</accession>